<gene>
    <name evidence="6" type="ORF">UA74_04590</name>
</gene>
<keyword evidence="1 6" id="KW-0645">Protease</keyword>
<organism evidence="6 7">
    <name type="scientific">Actinoalloteichus fjordicus</name>
    <dbReference type="NCBI Taxonomy" id="1612552"/>
    <lineage>
        <taxon>Bacteria</taxon>
        <taxon>Bacillati</taxon>
        <taxon>Actinomycetota</taxon>
        <taxon>Actinomycetes</taxon>
        <taxon>Pseudonocardiales</taxon>
        <taxon>Pseudonocardiaceae</taxon>
        <taxon>Actinoalloteichus</taxon>
    </lineage>
</organism>
<dbReference type="InterPro" id="IPR051201">
    <property type="entry name" value="Chloro_Bact_Ser_Proteases"/>
</dbReference>
<feature type="domain" description="PDZ" evidence="5">
    <location>
        <begin position="399"/>
        <end position="473"/>
    </location>
</feature>
<dbReference type="Pfam" id="PF13180">
    <property type="entry name" value="PDZ_2"/>
    <property type="match status" value="1"/>
</dbReference>
<keyword evidence="4" id="KW-1133">Transmembrane helix</keyword>
<dbReference type="Gene3D" id="2.30.42.10">
    <property type="match status" value="1"/>
</dbReference>
<dbReference type="InterPro" id="IPR036034">
    <property type="entry name" value="PDZ_sf"/>
</dbReference>
<dbReference type="Gene3D" id="2.40.10.120">
    <property type="match status" value="1"/>
</dbReference>
<evidence type="ECO:0000313" key="6">
    <source>
        <dbReference type="EMBL" id="APU12997.1"/>
    </source>
</evidence>
<keyword evidence="4" id="KW-0812">Transmembrane</keyword>
<keyword evidence="2" id="KW-0378">Hydrolase</keyword>
<reference evidence="7" key="1">
    <citation type="submission" date="2016-06" db="EMBL/GenBank/DDBJ databases">
        <title>Complete genome sequence of Actinoalloteichus fjordicus DSM 46855 (=ADI127-17), type strain of the new species Actinoalloteichus fjordicus.</title>
        <authorList>
            <person name="Ruckert C."/>
            <person name="Nouioui I."/>
            <person name="Willmese J."/>
            <person name="van Wezel G."/>
            <person name="Klenk H.-P."/>
            <person name="Kalinowski J."/>
            <person name="Zotchev S.B."/>
        </authorList>
    </citation>
    <scope>NUCLEOTIDE SEQUENCE [LARGE SCALE GENOMIC DNA]</scope>
    <source>
        <strain evidence="7">ADI127-7</strain>
    </source>
</reference>
<evidence type="ECO:0000313" key="7">
    <source>
        <dbReference type="Proteomes" id="UP000185511"/>
    </source>
</evidence>
<dbReference type="AlphaFoldDB" id="A0AAC9PQJ5"/>
<evidence type="ECO:0000256" key="2">
    <source>
        <dbReference type="ARBA" id="ARBA00022801"/>
    </source>
</evidence>
<dbReference type="InterPro" id="IPR001478">
    <property type="entry name" value="PDZ"/>
</dbReference>
<dbReference type="GO" id="GO:0004252">
    <property type="term" value="F:serine-type endopeptidase activity"/>
    <property type="evidence" value="ECO:0007669"/>
    <property type="project" value="InterPro"/>
</dbReference>
<evidence type="ECO:0000259" key="5">
    <source>
        <dbReference type="SMART" id="SM00228"/>
    </source>
</evidence>
<dbReference type="InterPro" id="IPR009003">
    <property type="entry name" value="Peptidase_S1_PA"/>
</dbReference>
<dbReference type="InterPro" id="IPR001940">
    <property type="entry name" value="Peptidase_S1C"/>
</dbReference>
<accession>A0AAC9PQJ5</accession>
<keyword evidence="7" id="KW-1185">Reference proteome</keyword>
<dbReference type="SUPFAM" id="SSF50494">
    <property type="entry name" value="Trypsin-like serine proteases"/>
    <property type="match status" value="1"/>
</dbReference>
<dbReference type="Proteomes" id="UP000185511">
    <property type="component" value="Chromosome"/>
</dbReference>
<evidence type="ECO:0000256" key="1">
    <source>
        <dbReference type="ARBA" id="ARBA00022670"/>
    </source>
</evidence>
<dbReference type="EMBL" id="CP016076">
    <property type="protein sequence ID" value="APU12997.1"/>
    <property type="molecule type" value="Genomic_DNA"/>
</dbReference>
<evidence type="ECO:0000256" key="4">
    <source>
        <dbReference type="SAM" id="Phobius"/>
    </source>
</evidence>
<feature type="region of interest" description="Disordered" evidence="3">
    <location>
        <begin position="48"/>
        <end position="78"/>
    </location>
</feature>
<evidence type="ECO:0000256" key="3">
    <source>
        <dbReference type="SAM" id="MobiDB-lite"/>
    </source>
</evidence>
<dbReference type="SMART" id="SM00228">
    <property type="entry name" value="PDZ"/>
    <property type="match status" value="1"/>
</dbReference>
<sequence length="488" mass="49912">MRPPVDPAEAAVFARPEGVTTAFDHRTQAASSARVELPTAPPPSALIEAFGRPAGGGAGLQRPPGARDVRPGSSDRAEPVFWSTEGSVWRDPSSTAVLGPPAVAAEDAQPAGDASTLPEGSRLSAREVLFGGRVKPRALLLLGAFALVIGLVGGLIGRLAVEGGSLLSGPEVRLAEVRPGIEREPGSVAELAGRVRPAVVSVQDTVGNMGSGVVIDEGGYLVTNDHVIAESADDPESSLTVIFHEGSRAVAEIVGRDPSTDLAVLRVDVDNLTVLPMGSSADLQVGDSVLAVGNPLGLSGTVTEGIVSYLDRPMRLDATDGSEVVFGAIQTDAAINSGNSGGALVDSSGTLIGINTLNRTPPMAGQGQSGSIGLGFAIPVDDVRRISEELIRNGEIHHPDLGVNSNSVITDDLSGAQVVNVRAGSSADQAGLAEGDIIIRVGDREIFGAEELAAAIREQQIGAVVELEAVRGAEVLVIPVTLQSDEDS</sequence>
<protein>
    <submittedName>
        <fullName evidence="6">Trypsin-like serine protease with C-terminal PDZ domain</fullName>
    </submittedName>
</protein>
<proteinExistence type="predicted"/>
<dbReference type="PANTHER" id="PTHR43343:SF3">
    <property type="entry name" value="PROTEASE DO-LIKE 8, CHLOROPLASTIC"/>
    <property type="match status" value="1"/>
</dbReference>
<dbReference type="GO" id="GO:0006508">
    <property type="term" value="P:proteolysis"/>
    <property type="evidence" value="ECO:0007669"/>
    <property type="project" value="UniProtKB-KW"/>
</dbReference>
<feature type="transmembrane region" description="Helical" evidence="4">
    <location>
        <begin position="139"/>
        <end position="161"/>
    </location>
</feature>
<name>A0AAC9PQJ5_9PSEU</name>
<dbReference type="PANTHER" id="PTHR43343">
    <property type="entry name" value="PEPTIDASE S12"/>
    <property type="match status" value="1"/>
</dbReference>
<dbReference type="PRINTS" id="PR00834">
    <property type="entry name" value="PROTEASES2C"/>
</dbReference>
<dbReference type="SUPFAM" id="SSF50156">
    <property type="entry name" value="PDZ domain-like"/>
    <property type="match status" value="1"/>
</dbReference>
<feature type="compositionally biased region" description="Basic and acidic residues" evidence="3">
    <location>
        <begin position="65"/>
        <end position="78"/>
    </location>
</feature>
<dbReference type="KEGG" id="acad:UA74_04590"/>
<dbReference type="Pfam" id="PF13365">
    <property type="entry name" value="Trypsin_2"/>
    <property type="match status" value="1"/>
</dbReference>
<keyword evidence="4" id="KW-0472">Membrane</keyword>